<gene>
    <name evidence="2" type="ORF">FHS65_000226</name>
</gene>
<protein>
    <recommendedName>
        <fullName evidence="4">DUF4169 family protein</fullName>
    </recommendedName>
</protein>
<evidence type="ECO:0000313" key="3">
    <source>
        <dbReference type="Proteomes" id="UP000548978"/>
    </source>
</evidence>
<organism evidence="2 3">
    <name type="scientific">Brevundimonas halotolerans</name>
    <dbReference type="NCBI Taxonomy" id="69670"/>
    <lineage>
        <taxon>Bacteria</taxon>
        <taxon>Pseudomonadati</taxon>
        <taxon>Pseudomonadota</taxon>
        <taxon>Alphaproteobacteria</taxon>
        <taxon>Caulobacterales</taxon>
        <taxon>Caulobacteraceae</taxon>
        <taxon>Brevundimonas</taxon>
    </lineage>
</organism>
<dbReference type="Proteomes" id="UP000548978">
    <property type="component" value="Unassembled WGS sequence"/>
</dbReference>
<comment type="caution">
    <text evidence="2">The sequence shown here is derived from an EMBL/GenBank/DDBJ whole genome shotgun (WGS) entry which is preliminary data.</text>
</comment>
<dbReference type="Pfam" id="PF13770">
    <property type="entry name" value="DUF4169"/>
    <property type="match status" value="1"/>
</dbReference>
<name>A0A7W9A154_9CAUL</name>
<accession>A0A7W9A154</accession>
<reference evidence="2 3" key="1">
    <citation type="submission" date="2020-08" db="EMBL/GenBank/DDBJ databases">
        <title>Genomic Encyclopedia of Type Strains, Phase IV (KMG-IV): sequencing the most valuable type-strain genomes for metagenomic binning, comparative biology and taxonomic classification.</title>
        <authorList>
            <person name="Goeker M."/>
        </authorList>
    </citation>
    <scope>NUCLEOTIDE SEQUENCE [LARGE SCALE GENOMIC DNA]</scope>
    <source>
        <strain evidence="2 3">DSM 24448</strain>
    </source>
</reference>
<sequence length="61" mass="6864">MAEIINLNRARKARAKAESKAAAEASRARHGRTRADRTGQDAARNRADRHLDGHKREDDDE</sequence>
<dbReference type="OrthoDB" id="7192657at2"/>
<dbReference type="AlphaFoldDB" id="A0A7W9A154"/>
<dbReference type="InterPro" id="IPR025227">
    <property type="entry name" value="DUF4169"/>
</dbReference>
<keyword evidence="3" id="KW-1185">Reference proteome</keyword>
<dbReference type="RefSeq" id="WP_123286506.1">
    <property type="nucleotide sequence ID" value="NZ_JACIJB010000001.1"/>
</dbReference>
<evidence type="ECO:0008006" key="4">
    <source>
        <dbReference type="Google" id="ProtNLM"/>
    </source>
</evidence>
<evidence type="ECO:0000313" key="2">
    <source>
        <dbReference type="EMBL" id="MBB5659508.1"/>
    </source>
</evidence>
<feature type="region of interest" description="Disordered" evidence="1">
    <location>
        <begin position="1"/>
        <end position="61"/>
    </location>
</feature>
<proteinExistence type="predicted"/>
<dbReference type="EMBL" id="JACIJB010000001">
    <property type="protein sequence ID" value="MBB5659508.1"/>
    <property type="molecule type" value="Genomic_DNA"/>
</dbReference>
<feature type="compositionally biased region" description="Basic and acidic residues" evidence="1">
    <location>
        <begin position="33"/>
        <end position="61"/>
    </location>
</feature>
<evidence type="ECO:0000256" key="1">
    <source>
        <dbReference type="SAM" id="MobiDB-lite"/>
    </source>
</evidence>